<dbReference type="SUPFAM" id="SSF49265">
    <property type="entry name" value="Fibronectin type III"/>
    <property type="match status" value="1"/>
</dbReference>
<proteinExistence type="predicted"/>
<dbReference type="OrthoDB" id="4158657at2759"/>
<dbReference type="AlphaFoldDB" id="A0A8J5CZG1"/>
<dbReference type="CDD" id="cd00063">
    <property type="entry name" value="FN3"/>
    <property type="match status" value="2"/>
</dbReference>
<dbReference type="InterPro" id="IPR013783">
    <property type="entry name" value="Ig-like_fold"/>
</dbReference>
<feature type="region of interest" description="Disordered" evidence="1">
    <location>
        <begin position="232"/>
        <end position="258"/>
    </location>
</feature>
<accession>A0A8J5CZG1</accession>
<organism evidence="3 4">
    <name type="scientific">Chionoecetes opilio</name>
    <name type="common">Atlantic snow crab</name>
    <name type="synonym">Cancer opilio</name>
    <dbReference type="NCBI Taxonomy" id="41210"/>
    <lineage>
        <taxon>Eukaryota</taxon>
        <taxon>Metazoa</taxon>
        <taxon>Ecdysozoa</taxon>
        <taxon>Arthropoda</taxon>
        <taxon>Crustacea</taxon>
        <taxon>Multicrustacea</taxon>
        <taxon>Malacostraca</taxon>
        <taxon>Eumalacostraca</taxon>
        <taxon>Eucarida</taxon>
        <taxon>Decapoda</taxon>
        <taxon>Pleocyemata</taxon>
        <taxon>Brachyura</taxon>
        <taxon>Eubrachyura</taxon>
        <taxon>Majoidea</taxon>
        <taxon>Majidae</taxon>
        <taxon>Chionoecetes</taxon>
    </lineage>
</organism>
<evidence type="ECO:0000256" key="1">
    <source>
        <dbReference type="SAM" id="MobiDB-lite"/>
    </source>
</evidence>
<dbReference type="EMBL" id="JACEEZ010003770">
    <property type="protein sequence ID" value="KAG0727039.1"/>
    <property type="molecule type" value="Genomic_DNA"/>
</dbReference>
<comment type="caution">
    <text evidence="3">The sequence shown here is derived from an EMBL/GenBank/DDBJ whole genome shotgun (WGS) entry which is preliminary data.</text>
</comment>
<name>A0A8J5CZG1_CHIOP</name>
<dbReference type="SMART" id="SM00060">
    <property type="entry name" value="FN3"/>
    <property type="match status" value="2"/>
</dbReference>
<evidence type="ECO:0000259" key="2">
    <source>
        <dbReference type="PROSITE" id="PS50853"/>
    </source>
</evidence>
<keyword evidence="4" id="KW-1185">Reference proteome</keyword>
<dbReference type="InterPro" id="IPR036116">
    <property type="entry name" value="FN3_sf"/>
</dbReference>
<dbReference type="Proteomes" id="UP000770661">
    <property type="component" value="Unassembled WGS sequence"/>
</dbReference>
<dbReference type="PANTHER" id="PTHR46957">
    <property type="entry name" value="CYTOKINE RECEPTOR"/>
    <property type="match status" value="1"/>
</dbReference>
<dbReference type="InterPro" id="IPR050713">
    <property type="entry name" value="RTP_Phos/Ushers"/>
</dbReference>
<reference evidence="3" key="1">
    <citation type="submission" date="2020-07" db="EMBL/GenBank/DDBJ databases">
        <title>The High-quality genome of the commercially important snow crab, Chionoecetes opilio.</title>
        <authorList>
            <person name="Jeong J.-H."/>
            <person name="Ryu S."/>
        </authorList>
    </citation>
    <scope>NUCLEOTIDE SEQUENCE</scope>
    <source>
        <strain evidence="3">MADBK_172401_WGS</strain>
        <tissue evidence="3">Digestive gland</tissue>
    </source>
</reference>
<dbReference type="Gene3D" id="2.60.40.10">
    <property type="entry name" value="Immunoglobulins"/>
    <property type="match status" value="2"/>
</dbReference>
<feature type="domain" description="Fibronectin type-III" evidence="2">
    <location>
        <begin position="17"/>
        <end position="104"/>
    </location>
</feature>
<dbReference type="GO" id="GO:0016020">
    <property type="term" value="C:membrane"/>
    <property type="evidence" value="ECO:0007669"/>
    <property type="project" value="UniProtKB-SubCell"/>
</dbReference>
<dbReference type="PROSITE" id="PS50853">
    <property type="entry name" value="FN3"/>
    <property type="match status" value="2"/>
</dbReference>
<dbReference type="Pfam" id="PF00041">
    <property type="entry name" value="fn3"/>
    <property type="match status" value="2"/>
</dbReference>
<gene>
    <name evidence="3" type="ORF">GWK47_004076</name>
</gene>
<feature type="domain" description="Fibronectin type-III" evidence="2">
    <location>
        <begin position="124"/>
        <end position="212"/>
    </location>
</feature>
<dbReference type="InterPro" id="IPR003961">
    <property type="entry name" value="FN3_dom"/>
</dbReference>
<dbReference type="PANTHER" id="PTHR46957:SF3">
    <property type="entry name" value="CYTOKINE RECEPTOR"/>
    <property type="match status" value="1"/>
</dbReference>
<feature type="region of interest" description="Disordered" evidence="1">
    <location>
        <begin position="1"/>
        <end position="21"/>
    </location>
</feature>
<evidence type="ECO:0000313" key="4">
    <source>
        <dbReference type="Proteomes" id="UP000770661"/>
    </source>
</evidence>
<protein>
    <recommendedName>
        <fullName evidence="2">Fibronectin type-III domain-containing protein</fullName>
    </recommendedName>
</protein>
<evidence type="ECO:0000313" key="3">
    <source>
        <dbReference type="EMBL" id="KAG0727039.1"/>
    </source>
</evidence>
<sequence>MHVRHSPQGAAGGAPEKPKKLQVIPGTSSSIVVLWGKPSADDEVDHYFVYMENEDREDTTDVHYFVWEGLTACKNYTVGVRAVSAQGDVSEPALGEAVTEIEDSLIPIMNKKSRQHVSSTASPALQNLHVVSFTSTFIMLTWDNPDTLCDIDRFSITWASQQSVRREVQAHSNILTISPLMPNTTYNITIAASNCAGVGPVASITQTTASDSLPVMPRMINSIFSQPAAHHRISSPKESAPLPSRSAGLHPTQTLCTI</sequence>